<organism evidence="2">
    <name type="scientific">uncultured Solirubrobacterales bacterium</name>
    <dbReference type="NCBI Taxonomy" id="768556"/>
    <lineage>
        <taxon>Bacteria</taxon>
        <taxon>Bacillati</taxon>
        <taxon>Actinomycetota</taxon>
        <taxon>Thermoleophilia</taxon>
        <taxon>Solirubrobacterales</taxon>
        <taxon>environmental samples</taxon>
    </lineage>
</organism>
<gene>
    <name evidence="2" type="ORF">AVDCRST_MAG45-878</name>
</gene>
<keyword evidence="1" id="KW-0175">Coiled coil</keyword>
<dbReference type="Gene3D" id="1.20.1260.10">
    <property type="match status" value="2"/>
</dbReference>
<feature type="coiled-coil region" evidence="1">
    <location>
        <begin position="129"/>
        <end position="183"/>
    </location>
</feature>
<dbReference type="Pfam" id="PF05974">
    <property type="entry name" value="DUF892"/>
    <property type="match status" value="2"/>
</dbReference>
<proteinExistence type="predicted"/>
<evidence type="ECO:0000256" key="1">
    <source>
        <dbReference type="SAM" id="Coils"/>
    </source>
</evidence>
<reference evidence="2" key="1">
    <citation type="submission" date="2020-02" db="EMBL/GenBank/DDBJ databases">
        <authorList>
            <person name="Meier V. D."/>
        </authorList>
    </citation>
    <scope>NUCLEOTIDE SEQUENCE</scope>
    <source>
        <strain evidence="2">AVDCRST_MAG45</strain>
    </source>
</reference>
<protein>
    <recommendedName>
        <fullName evidence="3">DUF892 family protein</fullName>
    </recommendedName>
</protein>
<dbReference type="EMBL" id="CADCVU010000079">
    <property type="protein sequence ID" value="CAA9493589.1"/>
    <property type="molecule type" value="Genomic_DNA"/>
</dbReference>
<dbReference type="AlphaFoldDB" id="A0A6J4SJS0"/>
<dbReference type="SUPFAM" id="SSF47240">
    <property type="entry name" value="Ferritin-like"/>
    <property type="match status" value="2"/>
</dbReference>
<accession>A0A6J4SJS0</accession>
<evidence type="ECO:0000313" key="2">
    <source>
        <dbReference type="EMBL" id="CAA9493589.1"/>
    </source>
</evidence>
<name>A0A6J4SJS0_9ACTN</name>
<dbReference type="InterPro" id="IPR010287">
    <property type="entry name" value="DUF892_YciF-like"/>
</dbReference>
<evidence type="ECO:0008006" key="3">
    <source>
        <dbReference type="Google" id="ProtNLM"/>
    </source>
</evidence>
<sequence>MADDSLHQQLVKYLTDAHAIEEQALPQMKAAPGIAKDERLAEMFRAHHTETEGHEQRVRERLEALEESPSRVKDAVMKAGGVGFALFAKSQPDSPGKLVAHALSYENLELASYELLIRVAERAGDAETAEVARRNRDEEQAMIDRLEGSFDAAVDTSLAEKGADDLQEELVKYLEDAHALEAQAIQLLELGPRMAGEPVTAKLYADHLEEDRSHATVIAGRLEAHDRSPSKLKDAALRLGALNWGGFFKAQPDTPGKLAAFVFAYEHLEIGGYEQLKRVAGRAGDPETVRVVDEILVQERSAAAMVALEFDRVVDASLRAQGIGVT</sequence>
<dbReference type="InterPro" id="IPR009078">
    <property type="entry name" value="Ferritin-like_SF"/>
</dbReference>
<dbReference type="InterPro" id="IPR012347">
    <property type="entry name" value="Ferritin-like"/>
</dbReference>
<dbReference type="CDD" id="cd00657">
    <property type="entry name" value="Ferritin_like"/>
    <property type="match status" value="1"/>
</dbReference>